<feature type="region of interest" description="Disordered" evidence="1">
    <location>
        <begin position="139"/>
        <end position="158"/>
    </location>
</feature>
<dbReference type="InterPro" id="IPR051781">
    <property type="entry name" value="Metallo-dep_Hydrolase"/>
</dbReference>
<evidence type="ECO:0000256" key="2">
    <source>
        <dbReference type="SAM" id="SignalP"/>
    </source>
</evidence>
<accession>A0A316TS20</accession>
<dbReference type="Gene3D" id="1.20.58.520">
    <property type="entry name" value="Amidohydrolase"/>
    <property type="match status" value="1"/>
</dbReference>
<dbReference type="SUPFAM" id="SSF51338">
    <property type="entry name" value="Composite domain of metallo-dependent hydrolases"/>
    <property type="match status" value="1"/>
</dbReference>
<organism evidence="4 5">
    <name type="scientific">Rhodohalobacter mucosus</name>
    <dbReference type="NCBI Taxonomy" id="2079485"/>
    <lineage>
        <taxon>Bacteria</taxon>
        <taxon>Pseudomonadati</taxon>
        <taxon>Balneolota</taxon>
        <taxon>Balneolia</taxon>
        <taxon>Balneolales</taxon>
        <taxon>Balneolaceae</taxon>
        <taxon>Rhodohalobacter</taxon>
    </lineage>
</organism>
<reference evidence="4 5" key="1">
    <citation type="submission" date="2018-05" db="EMBL/GenBank/DDBJ databases">
        <title>Rhodohalobacter halophilus gen. nov., sp. nov., a moderately halophilic member of the family Balneolaceae.</title>
        <authorList>
            <person name="Liu Z.-W."/>
        </authorList>
    </citation>
    <scope>NUCLEOTIDE SEQUENCE [LARGE SCALE GENOMIC DNA]</scope>
    <source>
        <strain evidence="4 5">8A47</strain>
    </source>
</reference>
<evidence type="ECO:0000313" key="5">
    <source>
        <dbReference type="Proteomes" id="UP000245533"/>
    </source>
</evidence>
<keyword evidence="2" id="KW-0732">Signal</keyword>
<feature type="chain" id="PRO_5016266241" evidence="2">
    <location>
        <begin position="20"/>
        <end position="459"/>
    </location>
</feature>
<evidence type="ECO:0000259" key="3">
    <source>
        <dbReference type="Pfam" id="PF01979"/>
    </source>
</evidence>
<comment type="caution">
    <text evidence="4">The sequence shown here is derived from an EMBL/GenBank/DDBJ whole genome shotgun (WGS) entry which is preliminary data.</text>
</comment>
<evidence type="ECO:0000313" key="4">
    <source>
        <dbReference type="EMBL" id="PWN06658.1"/>
    </source>
</evidence>
<dbReference type="Gene3D" id="3.30.110.90">
    <property type="entry name" value="Amidohydrolase"/>
    <property type="match status" value="1"/>
</dbReference>
<feature type="signal peptide" evidence="2">
    <location>
        <begin position="1"/>
        <end position="19"/>
    </location>
</feature>
<dbReference type="InterPro" id="IPR032466">
    <property type="entry name" value="Metal_Hydrolase"/>
</dbReference>
<dbReference type="PANTHER" id="PTHR43135">
    <property type="entry name" value="ALPHA-D-RIBOSE 1-METHYLPHOSPHONATE 5-TRIPHOSPHATE DIPHOSPHATASE"/>
    <property type="match status" value="1"/>
</dbReference>
<protein>
    <submittedName>
        <fullName evidence="4">Amidohydrolase</fullName>
    </submittedName>
</protein>
<dbReference type="InterPro" id="IPR006680">
    <property type="entry name" value="Amidohydro-rel"/>
</dbReference>
<keyword evidence="5" id="KW-1185">Reference proteome</keyword>
<dbReference type="RefSeq" id="WP_109646772.1">
    <property type="nucleotide sequence ID" value="NZ_QGGB01000006.1"/>
</dbReference>
<dbReference type="EMBL" id="QGGB01000006">
    <property type="protein sequence ID" value="PWN06658.1"/>
    <property type="molecule type" value="Genomic_DNA"/>
</dbReference>
<gene>
    <name evidence="4" type="ORF">DDZ15_09080</name>
</gene>
<evidence type="ECO:0000256" key="1">
    <source>
        <dbReference type="SAM" id="MobiDB-lite"/>
    </source>
</evidence>
<dbReference type="Gene3D" id="3.40.50.10910">
    <property type="entry name" value="Amidohydrolase"/>
    <property type="match status" value="1"/>
</dbReference>
<keyword evidence="4" id="KW-0378">Hydrolase</keyword>
<dbReference type="Proteomes" id="UP000245533">
    <property type="component" value="Unassembled WGS sequence"/>
</dbReference>
<dbReference type="SUPFAM" id="SSF51556">
    <property type="entry name" value="Metallo-dependent hydrolases"/>
    <property type="match status" value="1"/>
</dbReference>
<dbReference type="InterPro" id="IPR011059">
    <property type="entry name" value="Metal-dep_hydrolase_composite"/>
</dbReference>
<dbReference type="OrthoDB" id="9797498at2"/>
<dbReference type="AlphaFoldDB" id="A0A316TS20"/>
<feature type="compositionally biased region" description="Low complexity" evidence="1">
    <location>
        <begin position="147"/>
        <end position="158"/>
    </location>
</feature>
<name>A0A316TS20_9BACT</name>
<sequence length="459" mass="50773">MNMLKVMFPILLLAAVLTGCDTGESDLETIAITGVNVLTMESDQILSDQTVIIRNGIINRIGNSDDVEVPRGAQVISGDFYVMPGLAEMHAHIPSSRQGSEVMEATLGMYLSQGITTIRGMLGEPAHLEIRNRAENGEIDSPRIFTSGPSFSGNSVSSPEEAREMVREQKEAGYDLVKLHPGLSREIFDAIAEEAERVDMEFSGHISFDVGLERAIEAGQTTIEHLDRYMEYIAEVPESRTDPNIIYFGYDLTPYADRSRIPDAAARTAESGVWNVPTNTLLVNVFSPEYTTDEMLQWPGMEYIAESTREGWAQYVNNLRSGEDYNREQAREYLDIRNELTLELHRQGAGLLLGADAPQIFNPPGFSAHRELSLLVEAGLTPYEALKTGTVHVGEYLGEETTTGRVAPGYRADLLILSENPLLSIPFQNRIEGVMVAGRYYDRAALDALLDRMDSAVDN</sequence>
<proteinExistence type="predicted"/>
<dbReference type="PANTHER" id="PTHR43135:SF3">
    <property type="entry name" value="ALPHA-D-RIBOSE 1-METHYLPHOSPHONATE 5-TRIPHOSPHATE DIPHOSPHATASE"/>
    <property type="match status" value="1"/>
</dbReference>
<dbReference type="Pfam" id="PF01979">
    <property type="entry name" value="Amidohydro_1"/>
    <property type="match status" value="1"/>
</dbReference>
<dbReference type="PROSITE" id="PS51257">
    <property type="entry name" value="PROKAR_LIPOPROTEIN"/>
    <property type="match status" value="1"/>
</dbReference>
<dbReference type="GO" id="GO:0016810">
    <property type="term" value="F:hydrolase activity, acting on carbon-nitrogen (but not peptide) bonds"/>
    <property type="evidence" value="ECO:0007669"/>
    <property type="project" value="InterPro"/>
</dbReference>
<feature type="domain" description="Amidohydrolase-related" evidence="3">
    <location>
        <begin position="81"/>
        <end position="439"/>
    </location>
</feature>
<dbReference type="Gene3D" id="2.30.40.10">
    <property type="entry name" value="Urease, subunit C, domain 1"/>
    <property type="match status" value="1"/>
</dbReference>